<dbReference type="Proteomes" id="UP000266723">
    <property type="component" value="Unassembled WGS sequence"/>
</dbReference>
<gene>
    <name evidence="3" type="ORF">DY000_02001091</name>
    <name evidence="2" type="ORF">F2Q70_00007809</name>
</gene>
<reference evidence="2" key="1">
    <citation type="submission" date="2019-12" db="EMBL/GenBank/DDBJ databases">
        <title>Genome sequencing and annotation of Brassica cretica.</title>
        <authorList>
            <person name="Studholme D.J."/>
            <person name="Sarris P.F."/>
        </authorList>
    </citation>
    <scope>NUCLEOTIDE SEQUENCE</scope>
    <source>
        <strain evidence="2">PFS-102/07</strain>
        <tissue evidence="2">Leaf</tissue>
    </source>
</reference>
<dbReference type="OrthoDB" id="10574621at2759"/>
<protein>
    <submittedName>
        <fullName evidence="2">Uncharacterized protein</fullName>
    </submittedName>
</protein>
<dbReference type="AlphaFoldDB" id="A0A8S9JB81"/>
<sequence length="124" mass="13619">MNEEAISGRETDASFTISSSNGGRMSFSKSPRSSDKNEGDGFKKPKSRKEAWSVLKAPKPQTSKGLNKLKCSNLFVVSSHRFICGCRSFLPLVCLNPLLQYVSECESFKDRGGSAKALNLANMY</sequence>
<comment type="caution">
    <text evidence="2">The sequence shown here is derived from an EMBL/GenBank/DDBJ whole genome shotgun (WGS) entry which is preliminary data.</text>
</comment>
<reference evidence="3 4" key="3">
    <citation type="journal article" date="2020" name="BMC Genomics">
        <title>Intraspecific diversification of the crop wild relative Brassica cretica Lam. using demographic model selection.</title>
        <authorList>
            <person name="Kioukis A."/>
            <person name="Michalopoulou V.A."/>
            <person name="Briers L."/>
            <person name="Pirintsos S."/>
            <person name="Studholme D.J."/>
            <person name="Pavlidis P."/>
            <person name="Sarris P.F."/>
        </authorList>
    </citation>
    <scope>NUCLEOTIDE SEQUENCE [LARGE SCALE GENOMIC DNA]</scope>
    <source>
        <strain evidence="4">cv. PFS-1207/04</strain>
        <strain evidence="3">PFS-1207/04</strain>
    </source>
</reference>
<feature type="compositionally biased region" description="Basic and acidic residues" evidence="1">
    <location>
        <begin position="1"/>
        <end position="12"/>
    </location>
</feature>
<evidence type="ECO:0000256" key="1">
    <source>
        <dbReference type="SAM" id="MobiDB-lite"/>
    </source>
</evidence>
<feature type="compositionally biased region" description="Basic and acidic residues" evidence="1">
    <location>
        <begin position="32"/>
        <end position="51"/>
    </location>
</feature>
<dbReference type="EMBL" id="QGKY02000089">
    <property type="protein sequence ID" value="KAF2611758.1"/>
    <property type="molecule type" value="Genomic_DNA"/>
</dbReference>
<reference evidence="3" key="2">
    <citation type="submission" date="2019-12" db="EMBL/GenBank/DDBJ databases">
        <authorList>
            <person name="Studholme D.J."/>
            <person name="Sarris P."/>
        </authorList>
    </citation>
    <scope>NUCLEOTIDE SEQUENCE</scope>
    <source>
        <strain evidence="3">PFS-1207/04</strain>
        <tissue evidence="3">Leaf</tissue>
    </source>
</reference>
<feature type="compositionally biased region" description="Polar residues" evidence="1">
    <location>
        <begin position="13"/>
        <end position="31"/>
    </location>
</feature>
<feature type="region of interest" description="Disordered" evidence="1">
    <location>
        <begin position="1"/>
        <end position="65"/>
    </location>
</feature>
<evidence type="ECO:0000313" key="2">
    <source>
        <dbReference type="EMBL" id="KAF2611758.1"/>
    </source>
</evidence>
<name>A0A8S9JB81_BRACR</name>
<evidence type="ECO:0000313" key="4">
    <source>
        <dbReference type="Proteomes" id="UP000266723"/>
    </source>
</evidence>
<organism evidence="2">
    <name type="scientific">Brassica cretica</name>
    <name type="common">Mustard</name>
    <dbReference type="NCBI Taxonomy" id="69181"/>
    <lineage>
        <taxon>Eukaryota</taxon>
        <taxon>Viridiplantae</taxon>
        <taxon>Streptophyta</taxon>
        <taxon>Embryophyta</taxon>
        <taxon>Tracheophyta</taxon>
        <taxon>Spermatophyta</taxon>
        <taxon>Magnoliopsida</taxon>
        <taxon>eudicotyledons</taxon>
        <taxon>Gunneridae</taxon>
        <taxon>Pentapetalae</taxon>
        <taxon>rosids</taxon>
        <taxon>malvids</taxon>
        <taxon>Brassicales</taxon>
        <taxon>Brassicaceae</taxon>
        <taxon>Brassiceae</taxon>
        <taxon>Brassica</taxon>
    </lineage>
</organism>
<dbReference type="EMBL" id="QGKV02000832">
    <property type="protein sequence ID" value="KAF3549719.1"/>
    <property type="molecule type" value="Genomic_DNA"/>
</dbReference>
<proteinExistence type="predicted"/>
<accession>A0A8S9JB81</accession>
<evidence type="ECO:0000313" key="3">
    <source>
        <dbReference type="EMBL" id="KAF3549719.1"/>
    </source>
</evidence>
<keyword evidence="4" id="KW-1185">Reference proteome</keyword>